<feature type="transmembrane region" description="Helical" evidence="1">
    <location>
        <begin position="62"/>
        <end position="85"/>
    </location>
</feature>
<dbReference type="AlphaFoldDB" id="A0A1G7C7M5"/>
<keyword evidence="1" id="KW-1133">Transmembrane helix</keyword>
<organism evidence="2 3">
    <name type="scientific">Riemerella columbipharyngis</name>
    <dbReference type="NCBI Taxonomy" id="1071918"/>
    <lineage>
        <taxon>Bacteria</taxon>
        <taxon>Pseudomonadati</taxon>
        <taxon>Bacteroidota</taxon>
        <taxon>Flavobacteriia</taxon>
        <taxon>Flavobacteriales</taxon>
        <taxon>Weeksellaceae</taxon>
        <taxon>Riemerella</taxon>
    </lineage>
</organism>
<proteinExistence type="predicted"/>
<dbReference type="OrthoDB" id="894278at2"/>
<sequence>METKFLLPHRVKNFGWALMALAAIFWIWSGFMPDKQFHSFSGTVFSIIGDNDSFGKTVYFKFIHTNLTFTVAGCAFIIGGLLVAFSQEVIEDEFIANLRLQSFQWAFLINYVVLFLLFVFVYGTLFLWVIIYQMFLILILFIARFHYLLLKNKN</sequence>
<name>A0A1G7C7M5_9FLAO</name>
<protein>
    <submittedName>
        <fullName evidence="2">Uncharacterized protein</fullName>
    </submittedName>
</protein>
<dbReference type="Proteomes" id="UP000198517">
    <property type="component" value="Unassembled WGS sequence"/>
</dbReference>
<gene>
    <name evidence="2" type="ORF">SAMN05421544_10762</name>
</gene>
<evidence type="ECO:0000313" key="2">
    <source>
        <dbReference type="EMBL" id="SDE34676.1"/>
    </source>
</evidence>
<evidence type="ECO:0000313" key="3">
    <source>
        <dbReference type="Proteomes" id="UP000198517"/>
    </source>
</evidence>
<dbReference type="RefSeq" id="WP_092736452.1">
    <property type="nucleotide sequence ID" value="NZ_FNAS01000007.1"/>
</dbReference>
<dbReference type="EMBL" id="FNAS01000007">
    <property type="protein sequence ID" value="SDE34676.1"/>
    <property type="molecule type" value="Genomic_DNA"/>
</dbReference>
<keyword evidence="1" id="KW-0812">Transmembrane</keyword>
<evidence type="ECO:0000256" key="1">
    <source>
        <dbReference type="SAM" id="Phobius"/>
    </source>
</evidence>
<feature type="transmembrane region" description="Helical" evidence="1">
    <location>
        <begin position="130"/>
        <end position="150"/>
    </location>
</feature>
<dbReference type="STRING" id="1071918.SAMN05421544_10762"/>
<keyword evidence="1" id="KW-0472">Membrane</keyword>
<keyword evidence="3" id="KW-1185">Reference proteome</keyword>
<feature type="transmembrane region" description="Helical" evidence="1">
    <location>
        <begin position="14"/>
        <end position="31"/>
    </location>
</feature>
<feature type="transmembrane region" description="Helical" evidence="1">
    <location>
        <begin position="105"/>
        <end position="124"/>
    </location>
</feature>
<accession>A0A1G7C7M5</accession>
<reference evidence="2 3" key="1">
    <citation type="submission" date="2016-10" db="EMBL/GenBank/DDBJ databases">
        <authorList>
            <person name="de Groot N.N."/>
        </authorList>
    </citation>
    <scope>NUCLEOTIDE SEQUENCE [LARGE SCALE GENOMIC DNA]</scope>
    <source>
        <strain evidence="2 3">DSM 24015</strain>
    </source>
</reference>